<keyword evidence="5" id="KW-0472">Membrane</keyword>
<evidence type="ECO:0000256" key="9">
    <source>
        <dbReference type="ARBA" id="ARBA00035011"/>
    </source>
</evidence>
<dbReference type="SUPFAM" id="SSF49503">
    <property type="entry name" value="Cupredoxins"/>
    <property type="match status" value="1"/>
</dbReference>
<dbReference type="AlphaFoldDB" id="A0A7J7CKP3"/>
<evidence type="ECO:0000256" key="2">
    <source>
        <dbReference type="ARBA" id="ARBA00022475"/>
    </source>
</evidence>
<dbReference type="InterPro" id="IPR039391">
    <property type="entry name" value="Phytocyanin-like"/>
</dbReference>
<dbReference type="FunCoup" id="A0A7J7CKP3">
    <property type="interactions" value="58"/>
</dbReference>
<evidence type="ECO:0000256" key="3">
    <source>
        <dbReference type="ARBA" id="ARBA00022622"/>
    </source>
</evidence>
<dbReference type="InterPro" id="IPR041846">
    <property type="entry name" value="ENL_dom"/>
</dbReference>
<keyword evidence="6" id="KW-1015">Disulfide bond</keyword>
<keyword evidence="8" id="KW-0449">Lipoprotein</keyword>
<keyword evidence="4 10" id="KW-0732">Signal</keyword>
<evidence type="ECO:0000256" key="10">
    <source>
        <dbReference type="SAM" id="SignalP"/>
    </source>
</evidence>
<proteinExistence type="inferred from homology"/>
<protein>
    <recommendedName>
        <fullName evidence="11">Phytocyanin domain-containing protein</fullName>
    </recommendedName>
</protein>
<evidence type="ECO:0000256" key="6">
    <source>
        <dbReference type="ARBA" id="ARBA00023157"/>
    </source>
</evidence>
<dbReference type="GO" id="GO:0009055">
    <property type="term" value="F:electron transfer activity"/>
    <property type="evidence" value="ECO:0007669"/>
    <property type="project" value="InterPro"/>
</dbReference>
<comment type="similarity">
    <text evidence="9">Belongs to the early nodulin-like (ENODL) family.</text>
</comment>
<keyword evidence="3" id="KW-0336">GPI-anchor</keyword>
<evidence type="ECO:0000313" key="13">
    <source>
        <dbReference type="Proteomes" id="UP000593562"/>
    </source>
</evidence>
<evidence type="ECO:0000259" key="11">
    <source>
        <dbReference type="PROSITE" id="PS51485"/>
    </source>
</evidence>
<dbReference type="FunFam" id="2.60.40.420:FF:000010">
    <property type="entry name" value="Early nodulin-like protein 1"/>
    <property type="match status" value="1"/>
</dbReference>
<feature type="chain" id="PRO_5029489904" description="Phytocyanin domain-containing protein" evidence="10">
    <location>
        <begin position="20"/>
        <end position="168"/>
    </location>
</feature>
<dbReference type="PROSITE" id="PS51485">
    <property type="entry name" value="PHYTOCYANIN"/>
    <property type="match status" value="1"/>
</dbReference>
<dbReference type="Gene3D" id="2.60.40.420">
    <property type="entry name" value="Cupredoxins - blue copper proteins"/>
    <property type="match status" value="1"/>
</dbReference>
<keyword evidence="13" id="KW-1185">Reference proteome</keyword>
<comment type="subcellular location">
    <subcellularLocation>
        <location evidence="1">Cell membrane</location>
        <topology evidence="1">Lipid-anchor</topology>
        <topology evidence="1">GPI-anchor</topology>
    </subcellularLocation>
</comment>
<dbReference type="PANTHER" id="PTHR33021:SF289">
    <property type="entry name" value="EARLY NODULIN-LIKE PROTEIN 5-RELATED"/>
    <property type="match status" value="1"/>
</dbReference>
<dbReference type="InterPro" id="IPR003245">
    <property type="entry name" value="Phytocyanin_dom"/>
</dbReference>
<dbReference type="Proteomes" id="UP000593562">
    <property type="component" value="Unassembled WGS sequence"/>
</dbReference>
<evidence type="ECO:0000256" key="8">
    <source>
        <dbReference type="ARBA" id="ARBA00023288"/>
    </source>
</evidence>
<feature type="signal peptide" evidence="10">
    <location>
        <begin position="1"/>
        <end position="19"/>
    </location>
</feature>
<keyword evidence="2" id="KW-1003">Cell membrane</keyword>
<reference evidence="12 13" key="1">
    <citation type="journal article" date="2020" name="Nat. Commun.">
        <title>Genome of Tripterygium wilfordii and identification of cytochrome P450 involved in triptolide biosynthesis.</title>
        <authorList>
            <person name="Tu L."/>
            <person name="Su P."/>
            <person name="Zhang Z."/>
            <person name="Gao L."/>
            <person name="Wang J."/>
            <person name="Hu T."/>
            <person name="Zhou J."/>
            <person name="Zhang Y."/>
            <person name="Zhao Y."/>
            <person name="Liu Y."/>
            <person name="Song Y."/>
            <person name="Tong Y."/>
            <person name="Lu Y."/>
            <person name="Yang J."/>
            <person name="Xu C."/>
            <person name="Jia M."/>
            <person name="Peters R.J."/>
            <person name="Huang L."/>
            <person name="Gao W."/>
        </authorList>
    </citation>
    <scope>NUCLEOTIDE SEQUENCE [LARGE SCALE GENOMIC DNA]</scope>
    <source>
        <strain evidence="13">cv. XIE 37</strain>
        <tissue evidence="12">Leaf</tissue>
    </source>
</reference>
<evidence type="ECO:0000313" key="12">
    <source>
        <dbReference type="EMBL" id="KAF5734624.1"/>
    </source>
</evidence>
<dbReference type="Pfam" id="PF02298">
    <property type="entry name" value="Cu_bind_like"/>
    <property type="match status" value="1"/>
</dbReference>
<organism evidence="12 13">
    <name type="scientific">Tripterygium wilfordii</name>
    <name type="common">Thunder God vine</name>
    <dbReference type="NCBI Taxonomy" id="458696"/>
    <lineage>
        <taxon>Eukaryota</taxon>
        <taxon>Viridiplantae</taxon>
        <taxon>Streptophyta</taxon>
        <taxon>Embryophyta</taxon>
        <taxon>Tracheophyta</taxon>
        <taxon>Spermatophyta</taxon>
        <taxon>Magnoliopsida</taxon>
        <taxon>eudicotyledons</taxon>
        <taxon>Gunneridae</taxon>
        <taxon>Pentapetalae</taxon>
        <taxon>rosids</taxon>
        <taxon>fabids</taxon>
        <taxon>Celastrales</taxon>
        <taxon>Celastraceae</taxon>
        <taxon>Tripterygium</taxon>
    </lineage>
</organism>
<dbReference type="InterPro" id="IPR008972">
    <property type="entry name" value="Cupredoxin"/>
</dbReference>
<name>A0A7J7CKP3_TRIWF</name>
<dbReference type="EMBL" id="JAAARO010000015">
    <property type="protein sequence ID" value="KAF5734624.1"/>
    <property type="molecule type" value="Genomic_DNA"/>
</dbReference>
<dbReference type="GO" id="GO:0098552">
    <property type="term" value="C:side of membrane"/>
    <property type="evidence" value="ECO:0007669"/>
    <property type="project" value="UniProtKB-KW"/>
</dbReference>
<sequence>MASLFKLGFLMLVLHFCAATATEFVVGGVNGTWVVPKSRNEQEYNQWASKNRFKVDDTVHFKYKKDSVLVVTEEEYEKCRSAHPLFFSNNDDTVFTLDRPGLFYFISGVSGHCERGQKMIIKVLEIESPPPQSGNDTISPLTTSSAVAMAAAISIPTVTAILTNALFV</sequence>
<dbReference type="GO" id="GO:0005886">
    <property type="term" value="C:plasma membrane"/>
    <property type="evidence" value="ECO:0007669"/>
    <property type="project" value="UniProtKB-SubCell"/>
</dbReference>
<accession>A0A7J7CKP3</accession>
<dbReference type="CDD" id="cd11019">
    <property type="entry name" value="OsENODL1_like"/>
    <property type="match status" value="1"/>
</dbReference>
<dbReference type="InParanoid" id="A0A7J7CKP3"/>
<evidence type="ECO:0000256" key="7">
    <source>
        <dbReference type="ARBA" id="ARBA00023180"/>
    </source>
</evidence>
<feature type="domain" description="Phytocyanin" evidence="11">
    <location>
        <begin position="22"/>
        <end position="125"/>
    </location>
</feature>
<evidence type="ECO:0000256" key="4">
    <source>
        <dbReference type="ARBA" id="ARBA00022729"/>
    </source>
</evidence>
<dbReference type="PANTHER" id="PTHR33021">
    <property type="entry name" value="BLUE COPPER PROTEIN"/>
    <property type="match status" value="1"/>
</dbReference>
<comment type="caution">
    <text evidence="12">The sequence shown here is derived from an EMBL/GenBank/DDBJ whole genome shotgun (WGS) entry which is preliminary data.</text>
</comment>
<evidence type="ECO:0000256" key="5">
    <source>
        <dbReference type="ARBA" id="ARBA00023136"/>
    </source>
</evidence>
<keyword evidence="7" id="KW-0325">Glycoprotein</keyword>
<evidence type="ECO:0000256" key="1">
    <source>
        <dbReference type="ARBA" id="ARBA00004609"/>
    </source>
</evidence>
<gene>
    <name evidence="12" type="ORF">HS088_TW15G00116</name>
</gene>